<feature type="compositionally biased region" description="Basic and acidic residues" evidence="2">
    <location>
        <begin position="1195"/>
        <end position="1204"/>
    </location>
</feature>
<feature type="region of interest" description="Disordered" evidence="2">
    <location>
        <begin position="1004"/>
        <end position="1036"/>
    </location>
</feature>
<feature type="region of interest" description="Disordered" evidence="2">
    <location>
        <begin position="858"/>
        <end position="972"/>
    </location>
</feature>
<feature type="region of interest" description="Disordered" evidence="2">
    <location>
        <begin position="1186"/>
        <end position="1253"/>
    </location>
</feature>
<feature type="compositionally biased region" description="Polar residues" evidence="2">
    <location>
        <begin position="238"/>
        <end position="258"/>
    </location>
</feature>
<evidence type="ECO:0000313" key="4">
    <source>
        <dbReference type="EMBL" id="KAH7027116.1"/>
    </source>
</evidence>
<feature type="compositionally biased region" description="Pro residues" evidence="2">
    <location>
        <begin position="660"/>
        <end position="671"/>
    </location>
</feature>
<feature type="compositionally biased region" description="Polar residues" evidence="2">
    <location>
        <begin position="382"/>
        <end position="392"/>
    </location>
</feature>
<dbReference type="InterPro" id="IPR013087">
    <property type="entry name" value="Znf_C2H2_type"/>
</dbReference>
<feature type="compositionally biased region" description="Polar residues" evidence="2">
    <location>
        <begin position="570"/>
        <end position="594"/>
    </location>
</feature>
<dbReference type="Gene3D" id="3.30.160.60">
    <property type="entry name" value="Classic Zinc Finger"/>
    <property type="match status" value="1"/>
</dbReference>
<gene>
    <name evidence="4" type="ORF">B0J12DRAFT_358053</name>
</gene>
<evidence type="ECO:0000259" key="3">
    <source>
        <dbReference type="PROSITE" id="PS50157"/>
    </source>
</evidence>
<feature type="compositionally biased region" description="Basic residues" evidence="2">
    <location>
        <begin position="346"/>
        <end position="355"/>
    </location>
</feature>
<feature type="compositionally biased region" description="Polar residues" evidence="2">
    <location>
        <begin position="951"/>
        <end position="966"/>
    </location>
</feature>
<comment type="caution">
    <text evidence="4">The sequence shown here is derived from an EMBL/GenBank/DDBJ whole genome shotgun (WGS) entry which is preliminary data.</text>
</comment>
<feature type="region of interest" description="Disordered" evidence="2">
    <location>
        <begin position="656"/>
        <end position="745"/>
    </location>
</feature>
<reference evidence="4 5" key="1">
    <citation type="journal article" date="2021" name="Nat. Commun.">
        <title>Genetic determinants of endophytism in the Arabidopsis root mycobiome.</title>
        <authorList>
            <person name="Mesny F."/>
            <person name="Miyauchi S."/>
            <person name="Thiergart T."/>
            <person name="Pickel B."/>
            <person name="Atanasova L."/>
            <person name="Karlsson M."/>
            <person name="Huettel B."/>
            <person name="Barry K.W."/>
            <person name="Haridas S."/>
            <person name="Chen C."/>
            <person name="Bauer D."/>
            <person name="Andreopoulos W."/>
            <person name="Pangilinan J."/>
            <person name="LaButti K."/>
            <person name="Riley R."/>
            <person name="Lipzen A."/>
            <person name="Clum A."/>
            <person name="Drula E."/>
            <person name="Henrissat B."/>
            <person name="Kohler A."/>
            <person name="Grigoriev I.V."/>
            <person name="Martin F.M."/>
            <person name="Hacquard S."/>
        </authorList>
    </citation>
    <scope>NUCLEOTIDE SEQUENCE [LARGE SCALE GENOMIC DNA]</scope>
    <source>
        <strain evidence="4 5">MPI-SDFR-AT-0080</strain>
    </source>
</reference>
<dbReference type="PROSITE" id="PS00028">
    <property type="entry name" value="ZINC_FINGER_C2H2_1"/>
    <property type="match status" value="1"/>
</dbReference>
<dbReference type="EMBL" id="JAGTJR010000052">
    <property type="protein sequence ID" value="KAH7027116.1"/>
    <property type="molecule type" value="Genomic_DNA"/>
</dbReference>
<evidence type="ECO:0000313" key="5">
    <source>
        <dbReference type="Proteomes" id="UP000774617"/>
    </source>
</evidence>
<accession>A0ABQ8FUE8</accession>
<keyword evidence="5" id="KW-1185">Reference proteome</keyword>
<feature type="compositionally biased region" description="Polar residues" evidence="2">
    <location>
        <begin position="164"/>
        <end position="196"/>
    </location>
</feature>
<feature type="compositionally biased region" description="Basic and acidic residues" evidence="2">
    <location>
        <begin position="273"/>
        <end position="345"/>
    </location>
</feature>
<feature type="compositionally biased region" description="Low complexity" evidence="2">
    <location>
        <begin position="424"/>
        <end position="486"/>
    </location>
</feature>
<feature type="compositionally biased region" description="Pro residues" evidence="2">
    <location>
        <begin position="899"/>
        <end position="909"/>
    </location>
</feature>
<feature type="compositionally biased region" description="Basic and acidic residues" evidence="2">
    <location>
        <begin position="724"/>
        <end position="734"/>
    </location>
</feature>
<feature type="compositionally biased region" description="Polar residues" evidence="2">
    <location>
        <begin position="1017"/>
        <end position="1032"/>
    </location>
</feature>
<keyword evidence="1" id="KW-0479">Metal-binding</keyword>
<protein>
    <recommendedName>
        <fullName evidence="3">C2H2-type domain-containing protein</fullName>
    </recommendedName>
</protein>
<keyword evidence="1" id="KW-0862">Zinc</keyword>
<feature type="compositionally biased region" description="Polar residues" evidence="2">
    <location>
        <begin position="128"/>
        <end position="143"/>
    </location>
</feature>
<proteinExistence type="predicted"/>
<feature type="compositionally biased region" description="Acidic residues" evidence="2">
    <location>
        <begin position="1240"/>
        <end position="1253"/>
    </location>
</feature>
<feature type="compositionally biased region" description="Polar residues" evidence="2">
    <location>
        <begin position="35"/>
        <end position="51"/>
    </location>
</feature>
<feature type="compositionally biased region" description="Low complexity" evidence="2">
    <location>
        <begin position="680"/>
        <end position="692"/>
    </location>
</feature>
<feature type="domain" description="C2H2-type" evidence="3">
    <location>
        <begin position="1059"/>
        <end position="1089"/>
    </location>
</feature>
<feature type="region of interest" description="Disordered" evidence="2">
    <location>
        <begin position="107"/>
        <end position="196"/>
    </location>
</feature>
<name>A0ABQ8FUE8_9PEZI</name>
<evidence type="ECO:0000256" key="1">
    <source>
        <dbReference type="PROSITE-ProRule" id="PRU00042"/>
    </source>
</evidence>
<feature type="compositionally biased region" description="Polar residues" evidence="2">
    <location>
        <begin position="13"/>
        <end position="22"/>
    </location>
</feature>
<organism evidence="4 5">
    <name type="scientific">Macrophomina phaseolina</name>
    <dbReference type="NCBI Taxonomy" id="35725"/>
    <lineage>
        <taxon>Eukaryota</taxon>
        <taxon>Fungi</taxon>
        <taxon>Dikarya</taxon>
        <taxon>Ascomycota</taxon>
        <taxon>Pezizomycotina</taxon>
        <taxon>Dothideomycetes</taxon>
        <taxon>Dothideomycetes incertae sedis</taxon>
        <taxon>Botryosphaeriales</taxon>
        <taxon>Botryosphaeriaceae</taxon>
        <taxon>Macrophomina</taxon>
    </lineage>
</organism>
<feature type="region of interest" description="Disordered" evidence="2">
    <location>
        <begin position="238"/>
        <end position="499"/>
    </location>
</feature>
<sequence length="1253" mass="137330">MAQQNYYGAPGYPNQQQGSANYPAQRPASTGAIPQYTSDNPPVSRSFQSYPTRPYASSETSYSVSDYSYGSDYAAGSGVTGTARNNAFADLQNLAYTSILHGSVQRDNTQPVAARQALSASHPPHVPYTSSTYPSYAQQQQPRAKSVNPLAGRSAPRSPVMASRQPNYSRLPLQQTGYQSSGAQPSNSQQRTSTTSHLITNENQAPSTVQPTQLQVSDHPARTLPNVAKLSQAMPTSATYHWSSQHQPEVDSSGSRNFETVDPAQVYDPWPEIQRKQEDVRAAKAVEERARADQERLERQKAEKEADEARNIEEVRHAEGRRKPEGTEKAEQERTEQERREEQSHQKKANTKSKMAKSAAAAPSPSALPGSPEVGAQARTLMVQTRELNNQDPALIAKIWEEEQRTHGQSNAARPQAQSPKTARTQARPPVQQTQRTPAQQRPTATSPQVSRSAQAPASQQAYTPTQQPVRQKQPQPITQAQQPAKRSPPIGTTAWPNDKKDEISKAASDWLNAIPENHAKQISPQEICDLLNMNPRYIDLCKWLESQGMKLDRRSFARAILSAVPDISKPNQAQAHSTAPANGSVQEPSSTNAFRDPGQPGPHEYQTKYPSHPVDRPSTVGEHLSGLQSPYPPPERTTFRSPYFVPAIAATSASAPLAIPTPPPQVPVAPMPHARKDQQNSGSRQGSSQRENSPKPATKADAARKRNFSEIVDLTQLSDDEEPPQKKQPDSSHDIAPTWAASPDPVFYTRPTGPSNLYTLPTLIHADDKIKNMDVVQPLNRKYALRRSTYEVKTIARDVLLATGKHPEMRPLNGHLDILRESFKKVDNTSDLSTLRWDLIDPGDPPQEALKSEVIDIEDEDADDEEDAPEEPDRPRPPQSVPGPAQLSSASRAGLHAVPPPSLPPPALHAPLSGPKRRGRPSKQSLSGETGARASRALQSSNRERRYERTSSSNIGTPTTQSPMFNNKPLGYSAFRATQYAPDGTPLPKKKGRPVGWRKSIHSKEAQAQAAGLTPQPASASRPSGLHTSQPPGGVVVVHSRSPSIGSSIRAPPSYSVYKCQWEHCAAELHNMETLRKHVFKFHTGQNAHKKWPCYWAGCGENERSIDPRTGKANGFSVLDDFKDHVEFAHLGPKSWELGDGHAGGLSESHDSASEAYLSDSRGRMVTPLIARPSREAIKNAVEAAVPAPRKPGRPKEKSENQKAQEAQAGLEQKKRLIGPGLDRGGVRLANEKRRMGFLDDEDFEEVVSDSE</sequence>
<feature type="region of interest" description="Disordered" evidence="2">
    <location>
        <begin position="569"/>
        <end position="639"/>
    </location>
</feature>
<evidence type="ECO:0000256" key="2">
    <source>
        <dbReference type="SAM" id="MobiDB-lite"/>
    </source>
</evidence>
<feature type="compositionally biased region" description="Low complexity" evidence="2">
    <location>
        <begin position="356"/>
        <end position="372"/>
    </location>
</feature>
<dbReference type="PROSITE" id="PS50157">
    <property type="entry name" value="ZINC_FINGER_C2H2_2"/>
    <property type="match status" value="1"/>
</dbReference>
<keyword evidence="1" id="KW-0863">Zinc-finger</keyword>
<feature type="compositionally biased region" description="Acidic residues" evidence="2">
    <location>
        <begin position="858"/>
        <end position="871"/>
    </location>
</feature>
<feature type="compositionally biased region" description="Polar residues" evidence="2">
    <location>
        <begin position="407"/>
        <end position="423"/>
    </location>
</feature>
<dbReference type="Proteomes" id="UP000774617">
    <property type="component" value="Unassembled WGS sequence"/>
</dbReference>
<feature type="region of interest" description="Disordered" evidence="2">
    <location>
        <begin position="1"/>
        <end position="63"/>
    </location>
</feature>